<evidence type="ECO:0000256" key="1">
    <source>
        <dbReference type="ARBA" id="ARBA00009493"/>
    </source>
</evidence>
<dbReference type="GO" id="GO:0003899">
    <property type="term" value="F:DNA-directed RNA polymerase activity"/>
    <property type="evidence" value="ECO:0007669"/>
    <property type="project" value="UniProtKB-EC"/>
</dbReference>
<dbReference type="GO" id="GO:0006390">
    <property type="term" value="P:mitochondrial transcription"/>
    <property type="evidence" value="ECO:0007669"/>
    <property type="project" value="TreeGrafter"/>
</dbReference>
<comment type="similarity">
    <text evidence="1">Belongs to the phage and mitochondrial RNA polymerase family.</text>
</comment>
<evidence type="ECO:0000259" key="8">
    <source>
        <dbReference type="Pfam" id="PF00940"/>
    </source>
</evidence>
<keyword evidence="3" id="KW-0240">DNA-directed RNA polymerase</keyword>
<reference evidence="9" key="1">
    <citation type="journal article" date="2020" name="J. Exp. Bot.">
        <title>Zygnema circumcarinatum UTEX 1559 chloroplast and mitochondrial genomes provide insight into land plant evolution.</title>
        <authorList>
            <person name="Orton L.M."/>
            <person name="Fitzek E."/>
            <person name="Feng X."/>
            <person name="Grayburn W.S."/>
            <person name="Mower J.P."/>
            <person name="Liu K."/>
            <person name="Zhang C."/>
            <person name="Duvall M.R."/>
            <person name="Yin Y."/>
        </authorList>
    </citation>
    <scope>NUCLEOTIDE SEQUENCE</scope>
    <source>
        <strain evidence="9">UTEX 1559 mating type +</strain>
    </source>
</reference>
<dbReference type="SUPFAM" id="SSF56672">
    <property type="entry name" value="DNA/RNA polymerases"/>
    <property type="match status" value="1"/>
</dbReference>
<evidence type="ECO:0000313" key="9">
    <source>
        <dbReference type="EMBL" id="QKQ14700.1"/>
    </source>
</evidence>
<dbReference type="PANTHER" id="PTHR10102">
    <property type="entry name" value="DNA-DIRECTED RNA POLYMERASE, MITOCHONDRIAL"/>
    <property type="match status" value="1"/>
</dbReference>
<dbReference type="InterPro" id="IPR043502">
    <property type="entry name" value="DNA/RNA_pol_sf"/>
</dbReference>
<dbReference type="EC" id="2.7.7.6" evidence="2"/>
<evidence type="ECO:0000256" key="6">
    <source>
        <dbReference type="ARBA" id="ARBA00023163"/>
    </source>
</evidence>
<dbReference type="InterPro" id="IPR002092">
    <property type="entry name" value="DNA-dir_Rpol_phage-type"/>
</dbReference>
<keyword evidence="5" id="KW-0548">Nucleotidyltransferase</keyword>
<comment type="catalytic activity">
    <reaction evidence="7">
        <text>RNA(n) + a ribonucleoside 5'-triphosphate = RNA(n+1) + diphosphate</text>
        <dbReference type="Rhea" id="RHEA:21248"/>
        <dbReference type="Rhea" id="RHEA-COMP:14527"/>
        <dbReference type="Rhea" id="RHEA-COMP:17342"/>
        <dbReference type="ChEBI" id="CHEBI:33019"/>
        <dbReference type="ChEBI" id="CHEBI:61557"/>
        <dbReference type="ChEBI" id="CHEBI:140395"/>
        <dbReference type="EC" id="2.7.7.6"/>
    </reaction>
</comment>
<accession>A0A6N0GXJ7</accession>
<evidence type="ECO:0000256" key="3">
    <source>
        <dbReference type="ARBA" id="ARBA00022478"/>
    </source>
</evidence>
<dbReference type="GO" id="GO:0003677">
    <property type="term" value="F:DNA binding"/>
    <property type="evidence" value="ECO:0007669"/>
    <property type="project" value="InterPro"/>
</dbReference>
<keyword evidence="6" id="KW-0804">Transcription</keyword>
<protein>
    <recommendedName>
        <fullName evidence="2">DNA-directed RNA polymerase</fullName>
        <ecNumber evidence="2">2.7.7.6</ecNumber>
    </recommendedName>
</protein>
<keyword evidence="9" id="KW-0496">Mitochondrion</keyword>
<name>A0A6N0GXJ7_ZYGCR</name>
<dbReference type="EMBL" id="MT040698">
    <property type="protein sequence ID" value="QKQ14700.1"/>
    <property type="molecule type" value="Genomic_DNA"/>
</dbReference>
<evidence type="ECO:0000256" key="5">
    <source>
        <dbReference type="ARBA" id="ARBA00022695"/>
    </source>
</evidence>
<evidence type="ECO:0000256" key="2">
    <source>
        <dbReference type="ARBA" id="ARBA00012418"/>
    </source>
</evidence>
<proteinExistence type="inferred from homology"/>
<dbReference type="AlphaFoldDB" id="A0A6N0GXJ7"/>
<organism evidence="9">
    <name type="scientific">Zygnema circumcarinatum</name>
    <name type="common">Green alga</name>
    <dbReference type="NCBI Taxonomy" id="35869"/>
    <lineage>
        <taxon>Eukaryota</taxon>
        <taxon>Viridiplantae</taxon>
        <taxon>Streptophyta</taxon>
        <taxon>Zygnematophyceae</taxon>
        <taxon>Zygnematophycidae</taxon>
        <taxon>Zygnematales</taxon>
        <taxon>Zygnemataceae</taxon>
        <taxon>Zygnema</taxon>
    </lineage>
</organism>
<keyword evidence="4" id="KW-0808">Transferase</keyword>
<dbReference type="Pfam" id="PF00940">
    <property type="entry name" value="RNA_pol"/>
    <property type="match status" value="1"/>
</dbReference>
<evidence type="ECO:0000256" key="4">
    <source>
        <dbReference type="ARBA" id="ARBA00022679"/>
    </source>
</evidence>
<sequence>MEGIQRELEKLTIDFEGASSMFTRIPELDQRLKSESFGELARARVITLRTADREILERVVAKLGSHDWEVCAVLIYTISAYSNQYKEVGLVRVSTLVEAISRNLMFFYFEKLEDAGGGGVPLAEDKALRSTSKKRRVGRPRHLFAITRDASNPRYYPLGVMGLELLLKSDILRCTTKFGEVAEYDKSKLSFKDLKEYYCICTVEPASIPLKCNLPMICEPRNWVRVTSAEESDLKPNEEESASFCVDGGYLSETRFLTMLRYHFMTSKDVRNFRITRIHDDMLCNLSTLQLVAFQNDEVFLDFMQTHRSRFEELGLLMPTSLCDVDLVRLVNEKRNAALKEGGKLSQYNSIYTQCKQEHYLARWERSRFQLCEMLRGLRYYFPAFVDFRGRIYRTGLISLHERELIRSITCFSWEYKCSPEEKQQCSEVLQTYVGHHIRKWKSNKEAYNAASAYKSCTNQAFDVQSLLTDSNHKLLAARAALWYNRGKDLHLCPISSDASSSAYQFMSYLTCDVLLAEQTNLIASGTGEFRDLYSEFADWLATKVLNSNSRLPGGLSISDLANRKLMKMALMPKVYGKTVYALGDDLQDFFQHKMLSRQESIELAVLIYSFAEERFKRLHIFMRMCKALASLCCDLDRPVFICNEFLSIVQDYRKHEDCHVYVYDYREKQKKRVSLRRSTEQRDSRQSGQAITANLIHSLDAFVAQNGIGMFARAYPKAPLYSIHDCFITSPLHVECLPRFYNQSMLKLGNPIALLNRFVSSNLFDDKQAAFEDRSEPFEFETLLTQIVIPNALGTVEKNRAQKRKDTFINCYTDFMQGYSQYPVEPGVFAPSPKVQSGVIRLRRNSKLSLDCDVFVQSGQGRFSTA</sequence>
<evidence type="ECO:0000256" key="7">
    <source>
        <dbReference type="ARBA" id="ARBA00048552"/>
    </source>
</evidence>
<gene>
    <name evidence="9" type="primary">RNA_pol</name>
</gene>
<feature type="domain" description="DNA-directed RNA polymerase C-terminal" evidence="8">
    <location>
        <begin position="493"/>
        <end position="752"/>
    </location>
</feature>
<dbReference type="InterPro" id="IPR046950">
    <property type="entry name" value="DNA-dir_Rpol_C_phage-type"/>
</dbReference>
<dbReference type="PANTHER" id="PTHR10102:SF8">
    <property type="entry name" value="DNA-DIRECTED RNA POLYMERASE-RELATED"/>
    <property type="match status" value="1"/>
</dbReference>
<dbReference type="Gene3D" id="1.10.150.20">
    <property type="entry name" value="5' to 3' exonuclease, C-terminal subdomain"/>
    <property type="match status" value="1"/>
</dbReference>
<geneLocation type="mitochondrion" evidence="9"/>
<dbReference type="GO" id="GO:0034245">
    <property type="term" value="C:mitochondrial DNA-directed RNA polymerase complex"/>
    <property type="evidence" value="ECO:0007669"/>
    <property type="project" value="TreeGrafter"/>
</dbReference>